<comment type="caution">
    <text evidence="2">The sequence shown here is derived from an EMBL/GenBank/DDBJ whole genome shotgun (WGS) entry which is preliminary data.</text>
</comment>
<dbReference type="SUPFAM" id="SSF52777">
    <property type="entry name" value="CoA-dependent acyltransferases"/>
    <property type="match status" value="1"/>
</dbReference>
<gene>
    <name evidence="2" type="ORF">MFLO_04635</name>
</gene>
<protein>
    <recommendedName>
        <fullName evidence="1">Condensation domain-containing protein</fullName>
    </recommendedName>
</protein>
<evidence type="ECO:0000313" key="2">
    <source>
        <dbReference type="EMBL" id="EUJ33192.1"/>
    </source>
</evidence>
<dbReference type="EMBL" id="AODF01000007">
    <property type="protein sequence ID" value="EUJ33192.1"/>
    <property type="molecule type" value="Genomic_DNA"/>
</dbReference>
<sequence length="231" mass="26253">MPKIKTYPAESSDIKHYISALEHKNDHHLHAAFHFQTQIDVQCLREAVILLGGRLPELFTYLKASKSGFVWQESTYAPEDLVFLEEHAKNPEASLNRALTQMLDGENGPQIRLTVIRADEGDFLSVVLNHMLADGAGFKELLYLLAELYSNIKQNQAHLPQLKPGSRSLRRIFENMDTSGWKAAPPLQEPHQNLPLPLTGNTENPRILRVKINRAEFLALKEDTKKTRCHD</sequence>
<dbReference type="InterPro" id="IPR001242">
    <property type="entry name" value="Condensation_dom"/>
</dbReference>
<dbReference type="InterPro" id="IPR023213">
    <property type="entry name" value="CAT-like_dom_sf"/>
</dbReference>
<dbReference type="Pfam" id="PF00668">
    <property type="entry name" value="Condensation"/>
    <property type="match status" value="1"/>
</dbReference>
<reference evidence="2 3" key="1">
    <citation type="journal article" date="2014" name="Int. J. Syst. Evol. Microbiol.">
        <title>Listeria floridensis sp. nov., Listeria aquatica sp. nov., Listeria cornellensis sp. nov., Listeria riparia sp. nov. and Listeria grandensis sp. nov., from agricultural and natural environments.</title>
        <authorList>
            <person name="den Bakker H.C."/>
            <person name="Warchocki S."/>
            <person name="Wright E.M."/>
            <person name="Allred A.F."/>
            <person name="Ahlstrom C."/>
            <person name="Manuel C.S."/>
            <person name="Stasiewicz M.J."/>
            <person name="Burrell A."/>
            <person name="Roof S."/>
            <person name="Strawn L."/>
            <person name="Fortes E.D."/>
            <person name="Nightingale K.K."/>
            <person name="Kephart D."/>
            <person name="Wiedmann M."/>
        </authorList>
    </citation>
    <scope>NUCLEOTIDE SEQUENCE [LARGE SCALE GENOMIC DNA]</scope>
    <source>
        <strain evidence="2 3">FSL S10-1187</strain>
    </source>
</reference>
<dbReference type="Proteomes" id="UP000019249">
    <property type="component" value="Unassembled WGS sequence"/>
</dbReference>
<organism evidence="2 3">
    <name type="scientific">Listeria floridensis FSL S10-1187</name>
    <dbReference type="NCBI Taxonomy" id="1265817"/>
    <lineage>
        <taxon>Bacteria</taxon>
        <taxon>Bacillati</taxon>
        <taxon>Bacillota</taxon>
        <taxon>Bacilli</taxon>
        <taxon>Bacillales</taxon>
        <taxon>Listeriaceae</taxon>
        <taxon>Listeria</taxon>
    </lineage>
</organism>
<keyword evidence="3" id="KW-1185">Reference proteome</keyword>
<dbReference type="Gene3D" id="3.30.559.10">
    <property type="entry name" value="Chloramphenicol acetyltransferase-like domain"/>
    <property type="match status" value="1"/>
</dbReference>
<dbReference type="RefSeq" id="WP_051993509.1">
    <property type="nucleotide sequence ID" value="NZ_AODF01000007.1"/>
</dbReference>
<feature type="domain" description="Condensation" evidence="1">
    <location>
        <begin position="22"/>
        <end position="163"/>
    </location>
</feature>
<proteinExistence type="predicted"/>
<name>A0ABN0RGZ8_9LIST</name>
<evidence type="ECO:0000313" key="3">
    <source>
        <dbReference type="Proteomes" id="UP000019249"/>
    </source>
</evidence>
<evidence type="ECO:0000259" key="1">
    <source>
        <dbReference type="Pfam" id="PF00668"/>
    </source>
</evidence>
<accession>A0ABN0RGZ8</accession>